<sequence>MLLSHKHNFLFVHIAKTGGTSVRTALSKYRWGHRYSVPQFIANKMSQLTGHHIGSKFPRHSKIIAAKEMLPDEYFEQLFKFAFVRNPWDLQVSSFHHIKRERPHVMQGKDDFETFLRWKFDPERPYQYHIDTSLELQSDYLVDLHGKVLVDYIGHYENLQDDFRYVCDKVGVSGLALPHKRKATDRAKYLSYYTDETAELVAKHFARDIDILGYTFDPKT</sequence>
<evidence type="ECO:0000256" key="2">
    <source>
        <dbReference type="ARBA" id="ARBA00022679"/>
    </source>
</evidence>
<dbReference type="PANTHER" id="PTHR12137:SF54">
    <property type="entry name" value="CARBOHYDRATE SULFOTRANSFERASE"/>
    <property type="match status" value="1"/>
</dbReference>
<evidence type="ECO:0000256" key="3">
    <source>
        <dbReference type="ARBA" id="ARBA00022692"/>
    </source>
</evidence>
<dbReference type="InterPro" id="IPR018011">
    <property type="entry name" value="Carb_sulfotrans_8-10"/>
</dbReference>
<evidence type="ECO:0000256" key="6">
    <source>
        <dbReference type="ARBA" id="ARBA00023136"/>
    </source>
</evidence>
<keyword evidence="5" id="KW-0333">Golgi apparatus</keyword>
<dbReference type="PANTHER" id="PTHR12137">
    <property type="entry name" value="CARBOHYDRATE SULFOTRANSFERASE"/>
    <property type="match status" value="1"/>
</dbReference>
<dbReference type="Gene3D" id="3.40.50.300">
    <property type="entry name" value="P-loop containing nucleotide triphosphate hydrolases"/>
    <property type="match status" value="1"/>
</dbReference>
<dbReference type="InterPro" id="IPR005331">
    <property type="entry name" value="Sulfotransferase"/>
</dbReference>
<evidence type="ECO:0000313" key="9">
    <source>
        <dbReference type="Proteomes" id="UP001165393"/>
    </source>
</evidence>
<dbReference type="GO" id="GO:0016020">
    <property type="term" value="C:membrane"/>
    <property type="evidence" value="ECO:0007669"/>
    <property type="project" value="InterPro"/>
</dbReference>
<reference evidence="8 9" key="1">
    <citation type="journal article" date="2013" name="Antonie Van Leeuwenhoek">
        <title>Echinimonas agarilytica gen. nov., sp. nov., a new gammaproteobacterium isolated from the sea urchin Strongylocentrotus intermedius.</title>
        <authorList>
            <person name="Nedashkovskaya O.I."/>
            <person name="Stenkova A.M."/>
            <person name="Zhukova N.V."/>
            <person name="Van Trappen S."/>
            <person name="Lee J.S."/>
            <person name="Kim S.B."/>
        </authorList>
    </citation>
    <scope>NUCLEOTIDE SEQUENCE [LARGE SCALE GENOMIC DNA]</scope>
    <source>
        <strain evidence="8 9">KMM 6351</strain>
    </source>
</reference>
<dbReference type="GO" id="GO:0016051">
    <property type="term" value="P:carbohydrate biosynthetic process"/>
    <property type="evidence" value="ECO:0007669"/>
    <property type="project" value="InterPro"/>
</dbReference>
<comment type="caution">
    <text evidence="8">The sequence shown here is derived from an EMBL/GenBank/DDBJ whole genome shotgun (WGS) entry which is preliminary data.</text>
</comment>
<keyword evidence="9" id="KW-1185">Reference proteome</keyword>
<organism evidence="8 9">
    <name type="scientific">Echinimonas agarilytica</name>
    <dbReference type="NCBI Taxonomy" id="1215918"/>
    <lineage>
        <taxon>Bacteria</taxon>
        <taxon>Pseudomonadati</taxon>
        <taxon>Pseudomonadota</taxon>
        <taxon>Gammaproteobacteria</taxon>
        <taxon>Alteromonadales</taxon>
        <taxon>Echinimonadaceae</taxon>
        <taxon>Echinimonas</taxon>
    </lineage>
</organism>
<name>A0AA41W7V7_9GAMM</name>
<keyword evidence="2" id="KW-0808">Transferase</keyword>
<keyword evidence="7" id="KW-0325">Glycoprotein</keyword>
<keyword evidence="3" id="KW-0812">Transmembrane</keyword>
<dbReference type="GO" id="GO:0008146">
    <property type="term" value="F:sulfotransferase activity"/>
    <property type="evidence" value="ECO:0007669"/>
    <property type="project" value="InterPro"/>
</dbReference>
<keyword evidence="4" id="KW-1133">Transmembrane helix</keyword>
<dbReference type="Pfam" id="PF03567">
    <property type="entry name" value="Sulfotransfer_2"/>
    <property type="match status" value="1"/>
</dbReference>
<proteinExistence type="predicted"/>
<dbReference type="AlphaFoldDB" id="A0AA41W7V7"/>
<protein>
    <submittedName>
        <fullName evidence="8">Sulfotransferase family protein</fullName>
    </submittedName>
</protein>
<evidence type="ECO:0000256" key="4">
    <source>
        <dbReference type="ARBA" id="ARBA00022989"/>
    </source>
</evidence>
<keyword evidence="6" id="KW-0472">Membrane</keyword>
<dbReference type="RefSeq" id="WP_251261835.1">
    <property type="nucleotide sequence ID" value="NZ_JAMQGP010000006.1"/>
</dbReference>
<evidence type="ECO:0000256" key="7">
    <source>
        <dbReference type="ARBA" id="ARBA00023180"/>
    </source>
</evidence>
<comment type="subcellular location">
    <subcellularLocation>
        <location evidence="1">Golgi apparatus membrane</location>
        <topology evidence="1">Single-pass type II membrane protein</topology>
    </subcellularLocation>
</comment>
<dbReference type="Proteomes" id="UP001165393">
    <property type="component" value="Unassembled WGS sequence"/>
</dbReference>
<dbReference type="InterPro" id="IPR027417">
    <property type="entry name" value="P-loop_NTPase"/>
</dbReference>
<dbReference type="SUPFAM" id="SSF52540">
    <property type="entry name" value="P-loop containing nucleoside triphosphate hydrolases"/>
    <property type="match status" value="1"/>
</dbReference>
<evidence type="ECO:0000256" key="5">
    <source>
        <dbReference type="ARBA" id="ARBA00023034"/>
    </source>
</evidence>
<evidence type="ECO:0000256" key="1">
    <source>
        <dbReference type="ARBA" id="ARBA00004323"/>
    </source>
</evidence>
<dbReference type="EMBL" id="JAMQGP010000006">
    <property type="protein sequence ID" value="MCM2680401.1"/>
    <property type="molecule type" value="Genomic_DNA"/>
</dbReference>
<accession>A0AA41W7V7</accession>
<gene>
    <name evidence="8" type="ORF">NAF29_12060</name>
</gene>
<evidence type="ECO:0000313" key="8">
    <source>
        <dbReference type="EMBL" id="MCM2680401.1"/>
    </source>
</evidence>